<protein>
    <submittedName>
        <fullName evidence="5">Sn-glycerol-3-phosphate import ATP-binding protein UgpC</fullName>
    </submittedName>
</protein>
<keyword evidence="3 5" id="KW-0067">ATP-binding</keyword>
<dbReference type="SMART" id="SM00382">
    <property type="entry name" value="AAA"/>
    <property type="match status" value="1"/>
</dbReference>
<dbReference type="InterPro" id="IPR017871">
    <property type="entry name" value="ABC_transporter-like_CS"/>
</dbReference>
<evidence type="ECO:0000313" key="5">
    <source>
        <dbReference type="EMBL" id="WPX72110.1"/>
    </source>
</evidence>
<gene>
    <name evidence="5" type="primary">ugpC</name>
    <name evidence="5" type="ORF">BLCOC_04340</name>
</gene>
<evidence type="ECO:0000259" key="4">
    <source>
        <dbReference type="PROSITE" id="PS50893"/>
    </source>
</evidence>
<dbReference type="GO" id="GO:0005524">
    <property type="term" value="F:ATP binding"/>
    <property type="evidence" value="ECO:0007669"/>
    <property type="project" value="UniProtKB-KW"/>
</dbReference>
<dbReference type="SUPFAM" id="SSF50331">
    <property type="entry name" value="MOP-like"/>
    <property type="match status" value="1"/>
</dbReference>
<dbReference type="Gene3D" id="3.40.50.300">
    <property type="entry name" value="P-loop containing nucleotide triphosphate hydrolases"/>
    <property type="match status" value="1"/>
</dbReference>
<dbReference type="Pfam" id="PF00005">
    <property type="entry name" value="ABC_tran"/>
    <property type="match status" value="1"/>
</dbReference>
<dbReference type="Gene3D" id="2.40.50.100">
    <property type="match status" value="1"/>
</dbReference>
<dbReference type="PROSITE" id="PS00211">
    <property type="entry name" value="ABC_TRANSPORTER_1"/>
    <property type="match status" value="1"/>
</dbReference>
<dbReference type="Proteomes" id="UP001325248">
    <property type="component" value="Chromosome"/>
</dbReference>
<dbReference type="InterPro" id="IPR003439">
    <property type="entry name" value="ABC_transporter-like_ATP-bd"/>
</dbReference>
<accession>A0ABZ0U550</accession>
<dbReference type="InterPro" id="IPR050093">
    <property type="entry name" value="ABC_SmlMolc_Importer"/>
</dbReference>
<keyword evidence="2" id="KW-0547">Nucleotide-binding</keyword>
<name>A0ABZ0U550_9FIRM</name>
<dbReference type="PANTHER" id="PTHR42781">
    <property type="entry name" value="SPERMIDINE/PUTRESCINE IMPORT ATP-BINDING PROTEIN POTA"/>
    <property type="match status" value="1"/>
</dbReference>
<dbReference type="InterPro" id="IPR008995">
    <property type="entry name" value="Mo/tungstate-bd_C_term_dom"/>
</dbReference>
<sequence length="357" mass="40006">MSSQLELKELVKDYKGFRAVDKINIQIQKGDILSLLGPSGCGKTTTLRMIAGLLTPTEGDVFLAGDKITEKPPYKRDIAMVFQNYALFPHMSVYDNVVYGLKNRGIKDKKMLKKKAEEVLSIVQLEGVEGRFPRQLSGGQQQRVSLARAMVVEPKIMLFDEPLSNLDAKLRVQTRIEIRNLLKQLNITAIYVTHDQEEALTISDWIAVMNKGRIEQLASPTELYSKPKTKFVADFIGHANLLEGVVEKISEGHVEVMLRNGMLVHCISPSEISVGDKKFILVRPENINILPVESMAENLFDASVEERNFLGSVVRYKVRLASGIALECEIHPDHAFADVQDVVKVQFNKEKMVLVGS</sequence>
<keyword evidence="6" id="KW-1185">Reference proteome</keyword>
<organism evidence="5 6">
    <name type="scientific">Blautia producta</name>
    <dbReference type="NCBI Taxonomy" id="33035"/>
    <lineage>
        <taxon>Bacteria</taxon>
        <taxon>Bacillati</taxon>
        <taxon>Bacillota</taxon>
        <taxon>Clostridia</taxon>
        <taxon>Lachnospirales</taxon>
        <taxon>Lachnospiraceae</taxon>
        <taxon>Blautia</taxon>
    </lineage>
</organism>
<dbReference type="EMBL" id="CP136422">
    <property type="protein sequence ID" value="WPX72110.1"/>
    <property type="molecule type" value="Genomic_DNA"/>
</dbReference>
<evidence type="ECO:0000256" key="3">
    <source>
        <dbReference type="ARBA" id="ARBA00022840"/>
    </source>
</evidence>
<evidence type="ECO:0000256" key="2">
    <source>
        <dbReference type="ARBA" id="ARBA00022741"/>
    </source>
</evidence>
<dbReference type="InterPro" id="IPR013611">
    <property type="entry name" value="Transp-assoc_OB_typ2"/>
</dbReference>
<dbReference type="InterPro" id="IPR027417">
    <property type="entry name" value="P-loop_NTPase"/>
</dbReference>
<feature type="domain" description="ABC transporter" evidence="4">
    <location>
        <begin position="5"/>
        <end position="236"/>
    </location>
</feature>
<dbReference type="PROSITE" id="PS50893">
    <property type="entry name" value="ABC_TRANSPORTER_2"/>
    <property type="match status" value="1"/>
</dbReference>
<keyword evidence="1" id="KW-0813">Transport</keyword>
<reference evidence="5" key="1">
    <citation type="submission" date="2023-10" db="EMBL/GenBank/DDBJ databases">
        <title>Genome sequence of Blautia coccoides DSM 935.</title>
        <authorList>
            <person name="Boeer T."/>
            <person name="Bengelsdorf F.R."/>
            <person name="Daniel R."/>
            <person name="Poehlein A."/>
        </authorList>
    </citation>
    <scope>NUCLEOTIDE SEQUENCE [LARGE SCALE GENOMIC DNA]</scope>
    <source>
        <strain evidence="5">DSM 935</strain>
    </source>
</reference>
<dbReference type="InterPro" id="IPR003593">
    <property type="entry name" value="AAA+_ATPase"/>
</dbReference>
<evidence type="ECO:0000313" key="6">
    <source>
        <dbReference type="Proteomes" id="UP001325248"/>
    </source>
</evidence>
<proteinExistence type="predicted"/>
<dbReference type="SUPFAM" id="SSF52540">
    <property type="entry name" value="P-loop containing nucleoside triphosphate hydrolases"/>
    <property type="match status" value="1"/>
</dbReference>
<dbReference type="Pfam" id="PF08402">
    <property type="entry name" value="TOBE_2"/>
    <property type="match status" value="1"/>
</dbReference>
<dbReference type="PANTHER" id="PTHR42781:SF4">
    <property type="entry name" value="SPERMIDINE_PUTRESCINE IMPORT ATP-BINDING PROTEIN POTA"/>
    <property type="match status" value="1"/>
</dbReference>
<evidence type="ECO:0000256" key="1">
    <source>
        <dbReference type="ARBA" id="ARBA00022448"/>
    </source>
</evidence>